<keyword evidence="2" id="KW-1185">Reference proteome</keyword>
<protein>
    <submittedName>
        <fullName evidence="1">Uncharacterized protein</fullName>
    </submittedName>
</protein>
<dbReference type="eggNOG" id="ENOG5033X5H">
    <property type="taxonomic scope" value="Bacteria"/>
</dbReference>
<accession>M0QHW7</accession>
<evidence type="ECO:0000313" key="1">
    <source>
        <dbReference type="EMBL" id="GAC68148.1"/>
    </source>
</evidence>
<comment type="caution">
    <text evidence="1">The sequence shown here is derived from an EMBL/GenBank/DDBJ whole genome shotgun (WGS) entry which is preliminary data.</text>
</comment>
<dbReference type="EMBL" id="BANX01000011">
    <property type="protein sequence ID" value="GAC68148.1"/>
    <property type="molecule type" value="Genomic_DNA"/>
</dbReference>
<sequence length="128" mass="14525">MLGATAPAQAATPGNLQLLGGVECHFGQWGQPWNQAWYMERWMTVRNTGGSSLHNVTLQEINGPTKFIKELKPGQSMSKWNGTRWVRPIETRWFGCFPSSISGYTIATEAENVFDNFGYWRNDIRRQG</sequence>
<dbReference type="AlphaFoldDB" id="M0QHW7"/>
<evidence type="ECO:0000313" key="2">
    <source>
        <dbReference type="Proteomes" id="UP000011666"/>
    </source>
</evidence>
<gene>
    <name evidence="1" type="ORF">GS4_11_04200</name>
</gene>
<proteinExistence type="predicted"/>
<name>M0QHW7_9ACTN</name>
<organism evidence="1 2">
    <name type="scientific">Gordonia soli NBRC 108243</name>
    <dbReference type="NCBI Taxonomy" id="1223545"/>
    <lineage>
        <taxon>Bacteria</taxon>
        <taxon>Bacillati</taxon>
        <taxon>Actinomycetota</taxon>
        <taxon>Actinomycetes</taxon>
        <taxon>Mycobacteriales</taxon>
        <taxon>Gordoniaceae</taxon>
        <taxon>Gordonia</taxon>
    </lineage>
</organism>
<dbReference type="STRING" id="1223545.GS4_11_04200"/>
<reference evidence="1 2" key="1">
    <citation type="submission" date="2013-01" db="EMBL/GenBank/DDBJ databases">
        <title>Whole genome shotgun sequence of Gordonia soli NBRC 108243.</title>
        <authorList>
            <person name="Isaki-Nakamura S."/>
            <person name="Hosoyama A."/>
            <person name="Tsuchikane K."/>
            <person name="Ando Y."/>
            <person name="Baba S."/>
            <person name="Ohji S."/>
            <person name="Hamada M."/>
            <person name="Tamura T."/>
            <person name="Yamazoe A."/>
            <person name="Yamazaki S."/>
            <person name="Fujita N."/>
        </authorList>
    </citation>
    <scope>NUCLEOTIDE SEQUENCE [LARGE SCALE GENOMIC DNA]</scope>
    <source>
        <strain evidence="1 2">NBRC 108243</strain>
    </source>
</reference>
<dbReference type="Proteomes" id="UP000011666">
    <property type="component" value="Unassembled WGS sequence"/>
</dbReference>